<proteinExistence type="inferred from homology"/>
<dbReference type="PROSITE" id="PS00973">
    <property type="entry name" value="USP_2"/>
    <property type="match status" value="1"/>
</dbReference>
<dbReference type="InterPro" id="IPR001394">
    <property type="entry name" value="Peptidase_C19_UCH"/>
</dbReference>
<dbReference type="Gene3D" id="3.90.70.10">
    <property type="entry name" value="Cysteine proteinases"/>
    <property type="match status" value="2"/>
</dbReference>
<keyword evidence="5" id="KW-0645">Protease</keyword>
<name>A0A9W7BVN9_9STRA</name>
<evidence type="ECO:0000256" key="5">
    <source>
        <dbReference type="RuleBase" id="RU366025"/>
    </source>
</evidence>
<dbReference type="InterPro" id="IPR028889">
    <property type="entry name" value="USP"/>
</dbReference>
<dbReference type="PROSITE" id="PS50235">
    <property type="entry name" value="USP_3"/>
    <property type="match status" value="1"/>
</dbReference>
<gene>
    <name evidence="10" type="ORF">TrVE_jg6871</name>
</gene>
<keyword evidence="3" id="KW-0862">Zinc</keyword>
<dbReference type="InterPro" id="IPR006615">
    <property type="entry name" value="Pept_C19_DUSP"/>
</dbReference>
<dbReference type="EMBL" id="BRXX01000141">
    <property type="protein sequence ID" value="GMH93593.1"/>
    <property type="molecule type" value="Genomic_DNA"/>
</dbReference>
<dbReference type="GO" id="GO:0006508">
    <property type="term" value="P:proteolysis"/>
    <property type="evidence" value="ECO:0007669"/>
    <property type="project" value="UniProtKB-KW"/>
</dbReference>
<keyword evidence="5" id="KW-0833">Ubl conjugation pathway</keyword>
<comment type="caution">
    <text evidence="10">The sequence shown here is derived from an EMBL/GenBank/DDBJ whole genome shotgun (WGS) entry which is preliminary data.</text>
</comment>
<dbReference type="Pfam" id="PF01753">
    <property type="entry name" value="zf-MYND"/>
    <property type="match status" value="2"/>
</dbReference>
<dbReference type="Proteomes" id="UP001165160">
    <property type="component" value="Unassembled WGS sequence"/>
</dbReference>
<dbReference type="AlphaFoldDB" id="A0A9W7BVN9"/>
<dbReference type="SUPFAM" id="SSF144232">
    <property type="entry name" value="HIT/MYND zinc finger-like"/>
    <property type="match status" value="2"/>
</dbReference>
<feature type="domain" description="MYND-type" evidence="8">
    <location>
        <begin position="7"/>
        <end position="43"/>
    </location>
</feature>
<evidence type="ECO:0000256" key="2">
    <source>
        <dbReference type="ARBA" id="ARBA00022771"/>
    </source>
</evidence>
<keyword evidence="5" id="KW-0788">Thiol protease</keyword>
<dbReference type="PROSITE" id="PS00972">
    <property type="entry name" value="USP_1"/>
    <property type="match status" value="1"/>
</dbReference>
<evidence type="ECO:0000259" key="8">
    <source>
        <dbReference type="PROSITE" id="PS50865"/>
    </source>
</evidence>
<feature type="domain" description="USP" evidence="7">
    <location>
        <begin position="373"/>
        <end position="987"/>
    </location>
</feature>
<feature type="compositionally biased region" description="Pro residues" evidence="6">
    <location>
        <begin position="93"/>
        <end position="103"/>
    </location>
</feature>
<evidence type="ECO:0000256" key="6">
    <source>
        <dbReference type="SAM" id="MobiDB-lite"/>
    </source>
</evidence>
<dbReference type="EC" id="3.4.19.12" evidence="5"/>
<dbReference type="InterPro" id="IPR038765">
    <property type="entry name" value="Papain-like_cys_pep_sf"/>
</dbReference>
<sequence>MNILSICDNCGKEGAAKKCTRCKTKYCSKECQIEAWPTHKLDCAVKAELWKVQNESSSVLENLNSIKTYDVEVTDENVTTVAESMSDMRLEPQPQPRYGPLPAPSTSLLTPSVVDPSAKSSASLSTSPDERQSWSDHQYPHPLPAPRLIDLEPLGSPVREKLSLESTLPPFDRQKQSIINLLSDDPIYWPSPTPPDSKKRIMLPGPWFRTWLQCVNWLSSPPQSIVIPALNYTLKGFEQIEPERERPEILDYTVLTNSAGKLKDELVTFYDFYPVKSNVGRAFESWYGCKGTCTFVTNEDGAWIPKPSSSSPPPSSTFATCANCGGEGFKRCSKCKSVHYCSKKCQEFHWTHYHEQECCVPASSQQPVRPHKPGLTNLGNSCYMNSALQCVMHSQEVRRVFLSGDWQGYVNKDNWESTGGKLAGAFSRLIGQYYMDGESYISPIDFKRCVKDCDKEYGFGGLRQHDCTEFIIWLLDRMHEDLNVAVIPKPYVEFTDSDGTNQAVASRVNHEKDLLRDDSELSKVFRGQWQSTCICPICKNVSVKFEPFNTNTLEVKTTDTKSSKPIHVFLFRRAGEGKRAPKPVEAYVEVPKNGDLSDVRTALAKIMGNHIHPDCLVLADVYQNNFFKYFSDGVGHPSSGFEETDEMGVYECHAPVSEEFTQAAIVQCNRQGSPMGWPVISDLKRTDTCKEVKLKVWKLFRRIMGKKNAYTEDHAFFGMTEAQISEFGIEHMGLWIVNTERELKGSRDGVINYRKGEEIPADDGLVFFDALEHEGERKEIVYLVVVWKPEFQGIVDETEMVDKIRHPESCNNAAGFSSGNALSLDSLFTMQSKPERLDSMYCSHCKDHTKAIKTLRPRRLPNILIITFKRFEIRNGRMTKVKTFVDFPIDNLDMSKHSLAHSEVEKGAMAGGPSSALYDLFGVVQHYGNAGYGHYTSCCRAWEGRQTGLQGEMEPNFWCYDDNTVTKVAKKDEIVNEYAYALFYRRKAFI</sequence>
<comment type="catalytic activity">
    <reaction evidence="5">
        <text>Thiol-dependent hydrolysis of ester, thioester, amide, peptide and isopeptide bonds formed by the C-terminal Gly of ubiquitin (a 76-residue protein attached to proteins as an intracellular targeting signal).</text>
        <dbReference type="EC" id="3.4.19.12"/>
    </reaction>
</comment>
<dbReference type="InterPro" id="IPR035927">
    <property type="entry name" value="DUSP-like_sf"/>
</dbReference>
<evidence type="ECO:0000256" key="3">
    <source>
        <dbReference type="ARBA" id="ARBA00022833"/>
    </source>
</evidence>
<dbReference type="InterPro" id="IPR002893">
    <property type="entry name" value="Znf_MYND"/>
</dbReference>
<comment type="similarity">
    <text evidence="5">Belongs to the peptidase C19 family.</text>
</comment>
<feature type="domain" description="MYND-type" evidence="8">
    <location>
        <begin position="321"/>
        <end position="358"/>
    </location>
</feature>
<keyword evidence="1" id="KW-0479">Metal-binding</keyword>
<evidence type="ECO:0000313" key="10">
    <source>
        <dbReference type="EMBL" id="GMH93593.1"/>
    </source>
</evidence>
<accession>A0A9W7BVN9</accession>
<dbReference type="InterPro" id="IPR018200">
    <property type="entry name" value="USP_CS"/>
</dbReference>
<dbReference type="Gene3D" id="3.30.2230.10">
    <property type="entry name" value="DUSP-like"/>
    <property type="match status" value="1"/>
</dbReference>
<dbReference type="PROSITE" id="PS51283">
    <property type="entry name" value="DUSP"/>
    <property type="match status" value="1"/>
</dbReference>
<feature type="compositionally biased region" description="Low complexity" evidence="6">
    <location>
        <begin position="104"/>
        <end position="127"/>
    </location>
</feature>
<feature type="region of interest" description="Disordered" evidence="6">
    <location>
        <begin position="84"/>
        <end position="139"/>
    </location>
</feature>
<reference evidence="11" key="1">
    <citation type="journal article" date="2023" name="Commun. Biol.">
        <title>Genome analysis of Parmales, the sister group of diatoms, reveals the evolutionary specialization of diatoms from phago-mixotrophs to photoautotrophs.</title>
        <authorList>
            <person name="Ban H."/>
            <person name="Sato S."/>
            <person name="Yoshikawa S."/>
            <person name="Yamada K."/>
            <person name="Nakamura Y."/>
            <person name="Ichinomiya M."/>
            <person name="Sato N."/>
            <person name="Blanc-Mathieu R."/>
            <person name="Endo H."/>
            <person name="Kuwata A."/>
            <person name="Ogata H."/>
        </authorList>
    </citation>
    <scope>NUCLEOTIDE SEQUENCE [LARGE SCALE GENOMIC DNA]</scope>
    <source>
        <strain evidence="11">NIES 3699</strain>
    </source>
</reference>
<dbReference type="PROSITE" id="PS50865">
    <property type="entry name" value="ZF_MYND_2"/>
    <property type="match status" value="2"/>
</dbReference>
<organism evidence="10 11">
    <name type="scientific">Triparma verrucosa</name>
    <dbReference type="NCBI Taxonomy" id="1606542"/>
    <lineage>
        <taxon>Eukaryota</taxon>
        <taxon>Sar</taxon>
        <taxon>Stramenopiles</taxon>
        <taxon>Ochrophyta</taxon>
        <taxon>Bolidophyceae</taxon>
        <taxon>Parmales</taxon>
        <taxon>Triparmaceae</taxon>
        <taxon>Triparma</taxon>
    </lineage>
</organism>
<dbReference type="GO" id="GO:0016579">
    <property type="term" value="P:protein deubiquitination"/>
    <property type="evidence" value="ECO:0007669"/>
    <property type="project" value="InterPro"/>
</dbReference>
<evidence type="ECO:0000256" key="4">
    <source>
        <dbReference type="PROSITE-ProRule" id="PRU00134"/>
    </source>
</evidence>
<dbReference type="GO" id="GO:0004843">
    <property type="term" value="F:cysteine-type deubiquitinase activity"/>
    <property type="evidence" value="ECO:0007669"/>
    <property type="project" value="UniProtKB-UniRule"/>
</dbReference>
<evidence type="ECO:0000313" key="11">
    <source>
        <dbReference type="Proteomes" id="UP001165160"/>
    </source>
</evidence>
<dbReference type="Gene3D" id="6.10.140.2220">
    <property type="match status" value="2"/>
</dbReference>
<keyword evidence="11" id="KW-1185">Reference proteome</keyword>
<keyword evidence="5" id="KW-0378">Hydrolase</keyword>
<dbReference type="Pfam" id="PF00443">
    <property type="entry name" value="UCH"/>
    <property type="match status" value="1"/>
</dbReference>
<dbReference type="SUPFAM" id="SSF54001">
    <property type="entry name" value="Cysteine proteinases"/>
    <property type="match status" value="1"/>
</dbReference>
<protein>
    <recommendedName>
        <fullName evidence="5">Ubiquitin carboxyl-terminal hydrolase</fullName>
        <ecNumber evidence="5">3.4.19.12</ecNumber>
    </recommendedName>
</protein>
<dbReference type="GO" id="GO:0008270">
    <property type="term" value="F:zinc ion binding"/>
    <property type="evidence" value="ECO:0007669"/>
    <property type="project" value="UniProtKB-KW"/>
</dbReference>
<evidence type="ECO:0000259" key="9">
    <source>
        <dbReference type="PROSITE" id="PS51283"/>
    </source>
</evidence>
<keyword evidence="2 4" id="KW-0863">Zinc-finger</keyword>
<dbReference type="PANTHER" id="PTHR21646">
    <property type="entry name" value="UBIQUITIN CARBOXYL-TERMINAL HYDROLASE"/>
    <property type="match status" value="1"/>
</dbReference>
<dbReference type="InterPro" id="IPR050185">
    <property type="entry name" value="Ub_carboxyl-term_hydrolase"/>
</dbReference>
<evidence type="ECO:0000256" key="1">
    <source>
        <dbReference type="ARBA" id="ARBA00022723"/>
    </source>
</evidence>
<feature type="domain" description="DUSP" evidence="9">
    <location>
        <begin position="169"/>
        <end position="300"/>
    </location>
</feature>
<evidence type="ECO:0000259" key="7">
    <source>
        <dbReference type="PROSITE" id="PS50235"/>
    </source>
</evidence>